<comment type="caution">
    <text evidence="1">The sequence shown here is derived from an EMBL/GenBank/DDBJ whole genome shotgun (WGS) entry which is preliminary data.</text>
</comment>
<organism evidence="1 2">
    <name type="scientific">Glutamicibacter arilaitensis</name>
    <dbReference type="NCBI Taxonomy" id="256701"/>
    <lineage>
        <taxon>Bacteria</taxon>
        <taxon>Bacillati</taxon>
        <taxon>Actinomycetota</taxon>
        <taxon>Actinomycetes</taxon>
        <taxon>Micrococcales</taxon>
        <taxon>Micrococcaceae</taxon>
        <taxon>Glutamicibacter</taxon>
    </lineage>
</organism>
<protein>
    <recommendedName>
        <fullName evidence="3">Major tail protein</fullName>
    </recommendedName>
</protein>
<proteinExistence type="predicted"/>
<dbReference type="Proteomes" id="UP000235739">
    <property type="component" value="Unassembled WGS sequence"/>
</dbReference>
<reference evidence="1 2" key="1">
    <citation type="journal article" date="2017" name="Elife">
        <title>Extensive horizontal gene transfer in cheese-associated bacteria.</title>
        <authorList>
            <person name="Bonham K.S."/>
            <person name="Wolfe B.E."/>
            <person name="Dutton R.J."/>
        </authorList>
    </citation>
    <scope>NUCLEOTIDE SEQUENCE [LARGE SCALE GENOMIC DNA]</scope>
    <source>
        <strain evidence="1 2">JB182</strain>
    </source>
</reference>
<evidence type="ECO:0000313" key="1">
    <source>
        <dbReference type="EMBL" id="PMQ21372.1"/>
    </source>
</evidence>
<dbReference type="AlphaFoldDB" id="A0A2N7S5G6"/>
<evidence type="ECO:0008006" key="3">
    <source>
        <dbReference type="Google" id="ProtNLM"/>
    </source>
</evidence>
<evidence type="ECO:0000313" key="2">
    <source>
        <dbReference type="Proteomes" id="UP000235739"/>
    </source>
</evidence>
<dbReference type="RefSeq" id="WP_102597962.1">
    <property type="nucleotide sequence ID" value="NZ_PNQX01000001.1"/>
</dbReference>
<accession>A0A2N7S5G6</accession>
<dbReference type="EMBL" id="PNQX01000001">
    <property type="protein sequence ID" value="PMQ21372.1"/>
    <property type="molecule type" value="Genomic_DNA"/>
</dbReference>
<gene>
    <name evidence="1" type="ORF">CIK84_07420</name>
</gene>
<name>A0A2N7S5G6_9MICC</name>
<sequence length="139" mass="14561">MAVETITVGAGQLTIGAEDALTNFSSQTTSVKLVPDVDQDDPIKVLSGESVAGDRTESFTLEGSILQDFGSADAKTEWLFTHRGETHAFEFVPNTAKGKKITGSLVVEAVEIGGDVGTKPTSDFEFTVIGEPVIEAIAG</sequence>